<feature type="domain" description="Histidine kinase/HSP90-like ATPase" evidence="5">
    <location>
        <begin position="331"/>
        <end position="414"/>
    </location>
</feature>
<evidence type="ECO:0000256" key="1">
    <source>
        <dbReference type="ARBA" id="ARBA00022679"/>
    </source>
</evidence>
<dbReference type="GO" id="GO:0016301">
    <property type="term" value="F:kinase activity"/>
    <property type="evidence" value="ECO:0007669"/>
    <property type="project" value="UniProtKB-KW"/>
</dbReference>
<dbReference type="InterPro" id="IPR050482">
    <property type="entry name" value="Sensor_HK_TwoCompSys"/>
</dbReference>
<evidence type="ECO:0000313" key="6">
    <source>
        <dbReference type="EMBL" id="APU14612.1"/>
    </source>
</evidence>
<evidence type="ECO:0000256" key="3">
    <source>
        <dbReference type="ARBA" id="ARBA00023012"/>
    </source>
</evidence>
<keyword evidence="3" id="KW-0902">Two-component regulatory system</keyword>
<sequence length="433" mass="47082">MSRFTSWWGHAARLRRLRGLAPGGTLGWLDPRYMLSKPGEERARRFIAVLLFGQRASYLLPALAASQAASYHAVVLNGLLLACAFGWNVLMAAGIGRRGWFTHGMVAVDVLIGCVLLAAVTRNCLPGTEFTSVNWSSKYVLGTAALIGATLAPRAAILVSLAPMIAYVWALSGGGASFAVTPNMIGHLNSCLWFGLLLHYMRRYLSAQSRILDEASQRRLATEVAKAADQARFHERIAHYRALHDTALATLTAIARGGLDHRTDQVRRRCAKDADYIRRLIVEDSAGGFTGLGDKLAEVIADAEGLGLRVHYLPGTLPGHLPRHVVEAVADACREGLNNVARHARSPEAWVTVDWEDAELTLRVVDRGVGFDPDTTPRGLGLGRSVIDRMQEVGGRVELFSMFGEGTCLELSWRQEIRPALATTGVAGARSRQ</sequence>
<reference evidence="7" key="1">
    <citation type="submission" date="2016-06" db="EMBL/GenBank/DDBJ databases">
        <title>Complete genome sequence of Actinoalloteichus fjordicus DSM 46855 (=ADI127-17), type strain of the new species Actinoalloteichus fjordicus.</title>
        <authorList>
            <person name="Ruckert C."/>
            <person name="Nouioui I."/>
            <person name="Willmese J."/>
            <person name="van Wezel G."/>
            <person name="Klenk H.-P."/>
            <person name="Kalinowski J."/>
            <person name="Zotchev S.B."/>
        </authorList>
    </citation>
    <scope>NUCLEOTIDE SEQUENCE [LARGE SCALE GENOMIC DNA]</scope>
    <source>
        <strain evidence="7">ADI127-7</strain>
    </source>
</reference>
<keyword evidence="4" id="KW-0812">Transmembrane</keyword>
<dbReference type="GO" id="GO:0000160">
    <property type="term" value="P:phosphorelay signal transduction system"/>
    <property type="evidence" value="ECO:0007669"/>
    <property type="project" value="UniProtKB-KW"/>
</dbReference>
<feature type="transmembrane region" description="Helical" evidence="4">
    <location>
        <begin position="184"/>
        <end position="201"/>
    </location>
</feature>
<organism evidence="6 7">
    <name type="scientific">Actinoalloteichus fjordicus</name>
    <dbReference type="NCBI Taxonomy" id="1612552"/>
    <lineage>
        <taxon>Bacteria</taxon>
        <taxon>Bacillati</taxon>
        <taxon>Actinomycetota</taxon>
        <taxon>Actinomycetes</taxon>
        <taxon>Pseudonocardiales</taxon>
        <taxon>Pseudonocardiaceae</taxon>
        <taxon>Actinoalloteichus</taxon>
    </lineage>
</organism>
<name>A0AAC9LDC8_9PSEU</name>
<keyword evidence="2 6" id="KW-0418">Kinase</keyword>
<gene>
    <name evidence="6" type="ORF">UA74_12770</name>
</gene>
<dbReference type="Proteomes" id="UP000185511">
    <property type="component" value="Chromosome"/>
</dbReference>
<dbReference type="RefSeq" id="WP_075740448.1">
    <property type="nucleotide sequence ID" value="NZ_CP016076.1"/>
</dbReference>
<dbReference type="AlphaFoldDB" id="A0AAC9LDC8"/>
<dbReference type="Pfam" id="PF02518">
    <property type="entry name" value="HATPase_c"/>
    <property type="match status" value="1"/>
</dbReference>
<dbReference type="KEGG" id="acad:UA74_12770"/>
<dbReference type="CDD" id="cd16917">
    <property type="entry name" value="HATPase_UhpB-NarQ-NarX-like"/>
    <property type="match status" value="1"/>
</dbReference>
<proteinExistence type="predicted"/>
<evidence type="ECO:0000259" key="5">
    <source>
        <dbReference type="Pfam" id="PF02518"/>
    </source>
</evidence>
<evidence type="ECO:0000313" key="7">
    <source>
        <dbReference type="Proteomes" id="UP000185511"/>
    </source>
</evidence>
<dbReference type="InterPro" id="IPR036890">
    <property type="entry name" value="HATPase_C_sf"/>
</dbReference>
<dbReference type="PANTHER" id="PTHR24421">
    <property type="entry name" value="NITRATE/NITRITE SENSOR PROTEIN NARX-RELATED"/>
    <property type="match status" value="1"/>
</dbReference>
<dbReference type="EMBL" id="CP016076">
    <property type="protein sequence ID" value="APU14612.1"/>
    <property type="molecule type" value="Genomic_DNA"/>
</dbReference>
<evidence type="ECO:0000256" key="4">
    <source>
        <dbReference type="SAM" id="Phobius"/>
    </source>
</evidence>
<accession>A0AAC9LDC8</accession>
<keyword evidence="7" id="KW-1185">Reference proteome</keyword>
<keyword evidence="4" id="KW-1133">Transmembrane helix</keyword>
<dbReference type="Gene3D" id="3.30.565.10">
    <property type="entry name" value="Histidine kinase-like ATPase, C-terminal domain"/>
    <property type="match status" value="1"/>
</dbReference>
<keyword evidence="1" id="KW-0808">Transferase</keyword>
<dbReference type="InterPro" id="IPR003594">
    <property type="entry name" value="HATPase_dom"/>
</dbReference>
<evidence type="ECO:0000256" key="2">
    <source>
        <dbReference type="ARBA" id="ARBA00022777"/>
    </source>
</evidence>
<feature type="transmembrane region" description="Helical" evidence="4">
    <location>
        <begin position="71"/>
        <end position="93"/>
    </location>
</feature>
<protein>
    <submittedName>
        <fullName evidence="6">Signal transduction histidine kinase</fullName>
    </submittedName>
</protein>
<feature type="transmembrane region" description="Helical" evidence="4">
    <location>
        <begin position="100"/>
        <end position="120"/>
    </location>
</feature>
<dbReference type="SUPFAM" id="SSF55874">
    <property type="entry name" value="ATPase domain of HSP90 chaperone/DNA topoisomerase II/histidine kinase"/>
    <property type="match status" value="1"/>
</dbReference>
<keyword evidence="4" id="KW-0472">Membrane</keyword>